<dbReference type="EMBL" id="JABEMB010000003">
    <property type="protein sequence ID" value="NNH03117.1"/>
    <property type="molecule type" value="Genomic_DNA"/>
</dbReference>
<accession>A0A7Y2Q0C3</accession>
<sequence length="144" mass="16430">MSDERAVAAIRERCRDWDVAVAASDRPWLEGLFTKDFLMVNLDTGALLGRAELIERELLVADWVTRWLGIDVVAATDRASTVWEVEIDRPSTPDGRRIRERVLYTSTWVLQGRTWMLRHHARTRLNAPTEAAATIHRRHVAASA</sequence>
<evidence type="ECO:0000313" key="3">
    <source>
        <dbReference type="Proteomes" id="UP000543598"/>
    </source>
</evidence>
<name>A0A7Y2Q0C3_9MICO</name>
<comment type="caution">
    <text evidence="2">The sequence shown here is derived from an EMBL/GenBank/DDBJ whole genome shotgun (WGS) entry which is preliminary data.</text>
</comment>
<gene>
    <name evidence="2" type="ORF">HLA99_04530</name>
</gene>
<dbReference type="RefSeq" id="WP_167034649.1">
    <property type="nucleotide sequence ID" value="NZ_BAAANA010000002.1"/>
</dbReference>
<evidence type="ECO:0000259" key="1">
    <source>
        <dbReference type="Pfam" id="PF14534"/>
    </source>
</evidence>
<protein>
    <submittedName>
        <fullName evidence="2">Nuclear transport factor 2 family protein</fullName>
    </submittedName>
</protein>
<dbReference type="Gene3D" id="3.10.450.50">
    <property type="match status" value="1"/>
</dbReference>
<dbReference type="Pfam" id="PF14534">
    <property type="entry name" value="DUF4440"/>
    <property type="match status" value="1"/>
</dbReference>
<dbReference type="InterPro" id="IPR027843">
    <property type="entry name" value="DUF4440"/>
</dbReference>
<dbReference type="AlphaFoldDB" id="A0A7Y2Q0C3"/>
<organism evidence="2 3">
    <name type="scientific">Microbacterium ulmi</name>
    <dbReference type="NCBI Taxonomy" id="179095"/>
    <lineage>
        <taxon>Bacteria</taxon>
        <taxon>Bacillati</taxon>
        <taxon>Actinomycetota</taxon>
        <taxon>Actinomycetes</taxon>
        <taxon>Micrococcales</taxon>
        <taxon>Microbacteriaceae</taxon>
        <taxon>Microbacterium</taxon>
    </lineage>
</organism>
<evidence type="ECO:0000313" key="2">
    <source>
        <dbReference type="EMBL" id="NNH03117.1"/>
    </source>
</evidence>
<dbReference type="SUPFAM" id="SSF54427">
    <property type="entry name" value="NTF2-like"/>
    <property type="match status" value="1"/>
</dbReference>
<keyword evidence="3" id="KW-1185">Reference proteome</keyword>
<dbReference type="InterPro" id="IPR032710">
    <property type="entry name" value="NTF2-like_dom_sf"/>
</dbReference>
<proteinExistence type="predicted"/>
<dbReference type="Proteomes" id="UP000543598">
    <property type="component" value="Unassembled WGS sequence"/>
</dbReference>
<reference evidence="2 3" key="1">
    <citation type="submission" date="2020-05" db="EMBL/GenBank/DDBJ databases">
        <title>MicrobeNet Type strains.</title>
        <authorList>
            <person name="Nicholson A.C."/>
        </authorList>
    </citation>
    <scope>NUCLEOTIDE SEQUENCE [LARGE SCALE GENOMIC DNA]</scope>
    <source>
        <strain evidence="2 3">JCM 14282</strain>
    </source>
</reference>
<feature type="domain" description="DUF4440" evidence="1">
    <location>
        <begin position="10"/>
        <end position="117"/>
    </location>
</feature>